<dbReference type="EMBL" id="KB206168">
    <property type="protein sequence ID" value="ELP95133.1"/>
    <property type="molecule type" value="Genomic_DNA"/>
</dbReference>
<dbReference type="GeneID" id="14894263"/>
<dbReference type="Proteomes" id="UP000014680">
    <property type="component" value="Unassembled WGS sequence"/>
</dbReference>
<dbReference type="VEuPathDB" id="AmoebaDB:EIN_428090"/>
<evidence type="ECO:0000313" key="1">
    <source>
        <dbReference type="EMBL" id="ELP95133.1"/>
    </source>
</evidence>
<protein>
    <submittedName>
        <fullName evidence="1">Uncharacterized protein</fullName>
    </submittedName>
</protein>
<evidence type="ECO:0000313" key="2">
    <source>
        <dbReference type="Proteomes" id="UP000014680"/>
    </source>
</evidence>
<name>A0A0A1UF73_ENTIV</name>
<dbReference type="RefSeq" id="XP_004261904.1">
    <property type="nucleotide sequence ID" value="XM_004261856.1"/>
</dbReference>
<accession>A0A0A1UF73</accession>
<keyword evidence="2" id="KW-1185">Reference proteome</keyword>
<organism evidence="1 2">
    <name type="scientific">Entamoeba invadens IP1</name>
    <dbReference type="NCBI Taxonomy" id="370355"/>
    <lineage>
        <taxon>Eukaryota</taxon>
        <taxon>Amoebozoa</taxon>
        <taxon>Evosea</taxon>
        <taxon>Archamoebae</taxon>
        <taxon>Mastigamoebida</taxon>
        <taxon>Entamoebidae</taxon>
        <taxon>Entamoeba</taxon>
    </lineage>
</organism>
<reference evidence="1 2" key="1">
    <citation type="submission" date="2012-10" db="EMBL/GenBank/DDBJ databases">
        <authorList>
            <person name="Zafar N."/>
            <person name="Inman J."/>
            <person name="Hall N."/>
            <person name="Lorenzi H."/>
            <person name="Caler E."/>
        </authorList>
    </citation>
    <scope>NUCLEOTIDE SEQUENCE [LARGE SCALE GENOMIC DNA]</scope>
    <source>
        <strain evidence="1 2">IP1</strain>
    </source>
</reference>
<dbReference type="AlphaFoldDB" id="A0A0A1UF73"/>
<sequence>MQKSDNMTPTMHITSRHKKAVSCAMLLMGALFEGAQVRFLKTKESHYAPKVLRGEEVMWADAPTLSEDFTVFQKYSNYLTTNLHHIIQTAKQVLTPEIKITFDDMKILTPQNFQLKKDTRSNEAAFSNYLAWCLLKRGYTLDVNTVGLKYSKLSSTFFTFNAISNKKFALSTKNSDTHYSFIKMAQNLLYHNDAVTLSIQNFPKELFETSETHTETSSTKQIRSAFVPAPLYSFQVFNSL</sequence>
<dbReference type="KEGG" id="eiv:EIN_428090"/>
<proteinExistence type="predicted"/>
<gene>
    <name evidence="1" type="ORF">EIN_428090</name>
</gene>